<evidence type="ECO:0000313" key="1">
    <source>
        <dbReference type="EMBL" id="QHU03007.1"/>
    </source>
</evidence>
<name>A0A6C0JET6_9ZZZZ</name>
<accession>A0A6C0JET6</accession>
<dbReference type="EMBL" id="MN740368">
    <property type="protein sequence ID" value="QHU03007.1"/>
    <property type="molecule type" value="Genomic_DNA"/>
</dbReference>
<dbReference type="AlphaFoldDB" id="A0A6C0JET6"/>
<sequence>MFNVNTSRPLIPRQQSYVLNRELVTVHSEDRDIKKWKNPNHFEVELPKIMENVESMRLIDCTLPSCHRTFTNDYQNTKMSFTLTVAEDDPIYNVFSSVNKDYIFTITIQEGFYCPNEMAREIENKMNEIITDYLVNRGELAPYTYFKVYYDKVGLRYWFGNEFHKFSLLFNKKEEYKIIKCRQPEMWEKYVKWGLPFYLGFKKEIYNGMPNPKAISFSYLGSNATWMEPKITTTEIDSSPSLSNSDTQREIKYNGDSLLRIGEGFLADGTGWKDLSAGISNVTLDTETQNMSETNPVFFVKAPNSPDLIGEKVIYMEIKKYNNYNEIMPYSENTNSLMHNDYSGRVNSCFAKIPITSLPLGEYSESRNGFLNNVKSFDVPEEKISKLLVTFRFHDGRLVEFENGSLNFTVAFNCLKNEIQKTYVVRVPNAYSL</sequence>
<reference evidence="1" key="1">
    <citation type="journal article" date="2020" name="Nature">
        <title>Giant virus diversity and host interactions through global metagenomics.</title>
        <authorList>
            <person name="Schulz F."/>
            <person name="Roux S."/>
            <person name="Paez-Espino D."/>
            <person name="Jungbluth S."/>
            <person name="Walsh D.A."/>
            <person name="Denef V.J."/>
            <person name="McMahon K.D."/>
            <person name="Konstantinidis K.T."/>
            <person name="Eloe-Fadrosh E.A."/>
            <person name="Kyrpides N.C."/>
            <person name="Woyke T."/>
        </authorList>
    </citation>
    <scope>NUCLEOTIDE SEQUENCE</scope>
    <source>
        <strain evidence="1">GVMAG-M-3300025890-48</strain>
    </source>
</reference>
<proteinExistence type="predicted"/>
<organism evidence="1">
    <name type="scientific">viral metagenome</name>
    <dbReference type="NCBI Taxonomy" id="1070528"/>
    <lineage>
        <taxon>unclassified sequences</taxon>
        <taxon>metagenomes</taxon>
        <taxon>organismal metagenomes</taxon>
    </lineage>
</organism>
<protein>
    <submittedName>
        <fullName evidence="1">Uncharacterized protein</fullName>
    </submittedName>
</protein>